<dbReference type="AlphaFoldDB" id="A0A644YRJ6"/>
<proteinExistence type="predicted"/>
<dbReference type="EMBL" id="VSSQ01006007">
    <property type="protein sequence ID" value="MPM31205.1"/>
    <property type="molecule type" value="Genomic_DNA"/>
</dbReference>
<organism evidence="1">
    <name type="scientific">bioreactor metagenome</name>
    <dbReference type="NCBI Taxonomy" id="1076179"/>
    <lineage>
        <taxon>unclassified sequences</taxon>
        <taxon>metagenomes</taxon>
        <taxon>ecological metagenomes</taxon>
    </lineage>
</organism>
<accession>A0A644YRJ6</accession>
<gene>
    <name evidence="1" type="ORF">SDC9_77759</name>
</gene>
<reference evidence="1" key="1">
    <citation type="submission" date="2019-08" db="EMBL/GenBank/DDBJ databases">
        <authorList>
            <person name="Kucharzyk K."/>
            <person name="Murdoch R.W."/>
            <person name="Higgins S."/>
            <person name="Loffler F."/>
        </authorList>
    </citation>
    <scope>NUCLEOTIDE SEQUENCE</scope>
</reference>
<sequence>MAHEALPRFFVIRGNAVFFHPRAHGPRGFVGGGGANPAALHRNHPVTPPPVKAHCAVRPHRILGLVAVVKRVFRPQDFLGPQRKSPDAPKRVVHLLQLGLQLLGIGHVAIDAAAAFPEIRAVRLHPFR</sequence>
<protein>
    <submittedName>
        <fullName evidence="1">Uncharacterized protein</fullName>
    </submittedName>
</protein>
<comment type="caution">
    <text evidence="1">The sequence shown here is derived from an EMBL/GenBank/DDBJ whole genome shotgun (WGS) entry which is preliminary data.</text>
</comment>
<name>A0A644YRJ6_9ZZZZ</name>
<evidence type="ECO:0000313" key="1">
    <source>
        <dbReference type="EMBL" id="MPM31205.1"/>
    </source>
</evidence>